<dbReference type="GO" id="GO:0046417">
    <property type="term" value="P:chorismate metabolic process"/>
    <property type="evidence" value="ECO:0007669"/>
    <property type="project" value="InterPro"/>
</dbReference>
<accession>A0A6G8QEJ1</accession>
<dbReference type="InterPro" id="IPR008241">
    <property type="entry name" value="Isochorismate_pyruvate-lyase"/>
</dbReference>
<dbReference type="SUPFAM" id="SSF48600">
    <property type="entry name" value="Chorismate mutase II"/>
    <property type="match status" value="1"/>
</dbReference>
<keyword evidence="4" id="KW-1185">Reference proteome</keyword>
<proteinExistence type="predicted"/>
<dbReference type="Gene3D" id="1.20.59.10">
    <property type="entry name" value="Chorismate mutase"/>
    <property type="match status" value="1"/>
</dbReference>
<dbReference type="PROSITE" id="PS51168">
    <property type="entry name" value="CHORISMATE_MUT_2"/>
    <property type="match status" value="1"/>
</dbReference>
<name>A0A6G8QEJ1_9ACTN</name>
<feature type="domain" description="Chorismate mutase" evidence="2">
    <location>
        <begin position="4"/>
        <end position="95"/>
    </location>
</feature>
<gene>
    <name evidence="3" type="ORF">GBA63_19870</name>
</gene>
<dbReference type="RefSeq" id="WP_166179062.1">
    <property type="nucleotide sequence ID" value="NZ_CP045119.1"/>
</dbReference>
<keyword evidence="1" id="KW-0413">Isomerase</keyword>
<dbReference type="InterPro" id="IPR036263">
    <property type="entry name" value="Chorismate_II_sf"/>
</dbReference>
<dbReference type="PANTHER" id="PTHR38041:SF1">
    <property type="entry name" value="CHORISMATE MUTASE"/>
    <property type="match status" value="1"/>
</dbReference>
<dbReference type="EMBL" id="CP045119">
    <property type="protein sequence ID" value="QIN84657.1"/>
    <property type="molecule type" value="Genomic_DNA"/>
</dbReference>
<dbReference type="Pfam" id="PF01817">
    <property type="entry name" value="CM_2"/>
    <property type="match status" value="1"/>
</dbReference>
<dbReference type="InterPro" id="IPR051331">
    <property type="entry name" value="Chorismate_mutase-related"/>
</dbReference>
<dbReference type="GO" id="GO:0004106">
    <property type="term" value="F:chorismate mutase activity"/>
    <property type="evidence" value="ECO:0007669"/>
    <property type="project" value="InterPro"/>
</dbReference>
<protein>
    <submittedName>
        <fullName evidence="3">Chorismate mutase family protein</fullName>
    </submittedName>
</protein>
<evidence type="ECO:0000313" key="4">
    <source>
        <dbReference type="Proteomes" id="UP000501452"/>
    </source>
</evidence>
<evidence type="ECO:0000259" key="2">
    <source>
        <dbReference type="PROSITE" id="PS51168"/>
    </source>
</evidence>
<dbReference type="GO" id="GO:0009697">
    <property type="term" value="P:salicylic acid biosynthetic process"/>
    <property type="evidence" value="ECO:0007669"/>
    <property type="project" value="InterPro"/>
</dbReference>
<dbReference type="AlphaFoldDB" id="A0A6G8QEJ1"/>
<dbReference type="KEGG" id="rub:GBA63_19870"/>
<reference evidence="3 4" key="1">
    <citation type="submission" date="2019-10" db="EMBL/GenBank/DDBJ databases">
        <title>Rubrobacter sp nov SCSIO 52090 isolated from a deep-sea sediment in the South China Sea.</title>
        <authorList>
            <person name="Chen R.W."/>
        </authorList>
    </citation>
    <scope>NUCLEOTIDE SEQUENCE [LARGE SCALE GENOMIC DNA]</scope>
    <source>
        <strain evidence="3 4">SCSIO 52909</strain>
    </source>
</reference>
<dbReference type="NCBIfam" id="TIGR01803">
    <property type="entry name" value="CM-like"/>
    <property type="match status" value="1"/>
</dbReference>
<dbReference type="Proteomes" id="UP000501452">
    <property type="component" value="Chromosome"/>
</dbReference>
<dbReference type="GO" id="GO:0016835">
    <property type="term" value="F:carbon-oxygen lyase activity"/>
    <property type="evidence" value="ECO:0007669"/>
    <property type="project" value="InterPro"/>
</dbReference>
<organism evidence="3 4">
    <name type="scientific">Rubrobacter tropicus</name>
    <dbReference type="NCBI Taxonomy" id="2653851"/>
    <lineage>
        <taxon>Bacteria</taxon>
        <taxon>Bacillati</taxon>
        <taxon>Actinomycetota</taxon>
        <taxon>Rubrobacteria</taxon>
        <taxon>Rubrobacterales</taxon>
        <taxon>Rubrobacteraceae</taxon>
        <taxon>Rubrobacter</taxon>
    </lineage>
</organism>
<sequence>MTEEHKATGLEELRAQLDEIDERMLRLVRERIQMIVRIAEHKREHGIPMMQPQRVESKHERAATFAAANGLDPSYLRRLYDLIIEESCRVEDEVIGARGDHHGDASRRDSGARA</sequence>
<dbReference type="InterPro" id="IPR036979">
    <property type="entry name" value="CM_dom_sf"/>
</dbReference>
<evidence type="ECO:0000313" key="3">
    <source>
        <dbReference type="EMBL" id="QIN84657.1"/>
    </source>
</evidence>
<evidence type="ECO:0000256" key="1">
    <source>
        <dbReference type="ARBA" id="ARBA00023235"/>
    </source>
</evidence>
<dbReference type="PANTHER" id="PTHR38041">
    <property type="entry name" value="CHORISMATE MUTASE"/>
    <property type="match status" value="1"/>
</dbReference>
<dbReference type="InterPro" id="IPR002701">
    <property type="entry name" value="CM_II_prokaryot"/>
</dbReference>
<dbReference type="SMART" id="SM00830">
    <property type="entry name" value="CM_2"/>
    <property type="match status" value="1"/>
</dbReference>